<evidence type="ECO:0000256" key="1">
    <source>
        <dbReference type="ARBA" id="ARBA00006242"/>
    </source>
</evidence>
<dbReference type="GO" id="GO:0003735">
    <property type="term" value="F:structural constituent of ribosome"/>
    <property type="evidence" value="ECO:0007669"/>
    <property type="project" value="InterPro"/>
</dbReference>
<reference evidence="8" key="1">
    <citation type="submission" date="2022-09" db="EMBL/GenBank/DDBJ databases">
        <title>Haloadaptaus new haloarchaeum isolated from saline soil.</title>
        <authorList>
            <person name="Duran-Viseras A."/>
            <person name="Sanchez-Porro C."/>
            <person name="Ventosa A."/>
        </authorList>
    </citation>
    <scope>NUCLEOTIDE SEQUENCE</scope>
    <source>
        <strain evidence="8">F3-133</strain>
    </source>
</reference>
<sequence>MSQEQPEADDETVEEEASAPEEAQETEETAAEEAAEEERQPTESFEGEDDLLIPVDDYLSSGVHIGTQQKTGHMERFIHRVREDGLYVLDVAKTDERIRTAANFLENYEPSSILVTSSRRYGQHPAETFAEATGARVRSGRFIPGTLTNPDYDGYIEPDILVVTDPIGDAQAVKEAVTVGIPVIAMCDTNNATNNVDLVIPTNNKGRKALAVVYGLLAEELLDTRDVETEYTIEDFEPEV</sequence>
<evidence type="ECO:0000256" key="5">
    <source>
        <dbReference type="HAMAP-Rule" id="MF_00291"/>
    </source>
</evidence>
<dbReference type="Proteomes" id="UP001149411">
    <property type="component" value="Unassembled WGS sequence"/>
</dbReference>
<dbReference type="NCBIfam" id="TIGR01012">
    <property type="entry name" value="uS2_euk_arch"/>
    <property type="match status" value="1"/>
</dbReference>
<dbReference type="InterPro" id="IPR018130">
    <property type="entry name" value="Ribosomal_uS2_CS"/>
</dbReference>
<evidence type="ECO:0000256" key="7">
    <source>
        <dbReference type="SAM" id="MobiDB-lite"/>
    </source>
</evidence>
<dbReference type="PANTHER" id="PTHR11489">
    <property type="entry name" value="40S RIBOSOMAL PROTEIN SA"/>
    <property type="match status" value="1"/>
</dbReference>
<protein>
    <recommendedName>
        <fullName evidence="4 5">Small ribosomal subunit protein uS2</fullName>
    </recommendedName>
</protein>
<dbReference type="PROSITE" id="PS00962">
    <property type="entry name" value="RIBOSOMAL_S2_1"/>
    <property type="match status" value="1"/>
</dbReference>
<comment type="similarity">
    <text evidence="1 5 6">Belongs to the universal ribosomal protein uS2 family.</text>
</comment>
<dbReference type="SUPFAM" id="SSF52313">
    <property type="entry name" value="Ribosomal protein S2"/>
    <property type="match status" value="1"/>
</dbReference>
<dbReference type="GO" id="GO:0015935">
    <property type="term" value="C:small ribosomal subunit"/>
    <property type="evidence" value="ECO:0007669"/>
    <property type="project" value="InterPro"/>
</dbReference>
<dbReference type="CDD" id="cd01425">
    <property type="entry name" value="RPS2"/>
    <property type="match status" value="1"/>
</dbReference>
<dbReference type="InterPro" id="IPR005707">
    <property type="entry name" value="Ribosomal_uS2_euk/arc"/>
</dbReference>
<feature type="region of interest" description="Disordered" evidence="7">
    <location>
        <begin position="1"/>
        <end position="49"/>
    </location>
</feature>
<dbReference type="InterPro" id="IPR023591">
    <property type="entry name" value="Ribosomal_uS2_flav_dom_sf"/>
</dbReference>
<dbReference type="Pfam" id="PF00318">
    <property type="entry name" value="Ribosomal_S2"/>
    <property type="match status" value="2"/>
</dbReference>
<evidence type="ECO:0000256" key="2">
    <source>
        <dbReference type="ARBA" id="ARBA00022980"/>
    </source>
</evidence>
<dbReference type="EMBL" id="RKLV01000001">
    <property type="protein sequence ID" value="MCX2817978.1"/>
    <property type="molecule type" value="Genomic_DNA"/>
</dbReference>
<dbReference type="InterPro" id="IPR023454">
    <property type="entry name" value="Ribosomal_uS2_arc"/>
</dbReference>
<organism evidence="8 9">
    <name type="scientific">Halorutilus salinus</name>
    <dbReference type="NCBI Taxonomy" id="2487751"/>
    <lineage>
        <taxon>Archaea</taxon>
        <taxon>Methanobacteriati</taxon>
        <taxon>Methanobacteriota</taxon>
        <taxon>Stenosarchaea group</taxon>
        <taxon>Halobacteria</taxon>
        <taxon>Halorutilales</taxon>
        <taxon>Halorutilaceae</taxon>
        <taxon>Halorutilus</taxon>
    </lineage>
</organism>
<name>A0A9Q4C292_9EURY</name>
<keyword evidence="2 5" id="KW-0689">Ribosomal protein</keyword>
<dbReference type="GO" id="GO:0006412">
    <property type="term" value="P:translation"/>
    <property type="evidence" value="ECO:0007669"/>
    <property type="project" value="UniProtKB-UniRule"/>
</dbReference>
<dbReference type="PROSITE" id="PS00963">
    <property type="entry name" value="RIBOSOMAL_S2_2"/>
    <property type="match status" value="1"/>
</dbReference>
<dbReference type="InterPro" id="IPR001865">
    <property type="entry name" value="Ribosomal_uS2"/>
</dbReference>
<evidence type="ECO:0000313" key="9">
    <source>
        <dbReference type="Proteomes" id="UP001149411"/>
    </source>
</evidence>
<dbReference type="AlphaFoldDB" id="A0A9Q4C292"/>
<gene>
    <name evidence="8" type="primary">rpsB</name>
    <name evidence="5" type="synonym">rps2</name>
    <name evidence="8" type="ORF">EGH25_01215</name>
</gene>
<keyword evidence="3 5" id="KW-0687">Ribonucleoprotein</keyword>
<dbReference type="Gene3D" id="3.40.50.10490">
    <property type="entry name" value="Glucose-6-phosphate isomerase like protein, domain 1"/>
    <property type="match status" value="1"/>
</dbReference>
<dbReference type="RefSeq" id="WP_266085549.1">
    <property type="nucleotide sequence ID" value="NZ_RKLV01000001.1"/>
</dbReference>
<keyword evidence="9" id="KW-1185">Reference proteome</keyword>
<dbReference type="PRINTS" id="PR00395">
    <property type="entry name" value="RIBOSOMALS2"/>
</dbReference>
<evidence type="ECO:0000256" key="4">
    <source>
        <dbReference type="ARBA" id="ARBA00035256"/>
    </source>
</evidence>
<accession>A0A9Q4C292</accession>
<evidence type="ECO:0000256" key="6">
    <source>
        <dbReference type="RuleBase" id="RU003631"/>
    </source>
</evidence>
<evidence type="ECO:0000313" key="8">
    <source>
        <dbReference type="EMBL" id="MCX2817978.1"/>
    </source>
</evidence>
<dbReference type="FunFam" id="3.40.50.10490:FF:000030">
    <property type="entry name" value="30S ribosomal protein S2"/>
    <property type="match status" value="1"/>
</dbReference>
<proteinExistence type="inferred from homology"/>
<evidence type="ECO:0000256" key="3">
    <source>
        <dbReference type="ARBA" id="ARBA00023274"/>
    </source>
</evidence>
<dbReference type="HAMAP" id="MF_00291_A">
    <property type="entry name" value="Ribosomal_uS2_A"/>
    <property type="match status" value="1"/>
</dbReference>
<feature type="compositionally biased region" description="Acidic residues" evidence="7">
    <location>
        <begin position="1"/>
        <end position="36"/>
    </location>
</feature>
<comment type="caution">
    <text evidence="8">The sequence shown here is derived from an EMBL/GenBank/DDBJ whole genome shotgun (WGS) entry which is preliminary data.</text>
</comment>